<accession>A0A2X0RCE9</accession>
<sequence>MMENVILSLGSNIGNREAYINKAVALLGNDPAILIDKASSFYETSPVGNVNQRAFINIALKIATTDSPEDLLTKIHQIELHLHRTRDVHWGPRTLDVDIIFWGDQKIKTESLIIPHPEAFNRLFVLVPTLEIVTPKFPFYNQIKAQIQKLQKADQTIQLVQKQTQSKQVVESAIRQILNAIGDDPDRPGLVETPDRVARMYNEIFSSEGLDNFEDYKLFNTKETDNSKMVMVKNIPFYSMCEHHMMPFLGEAHIAYVPDHGKIIGLSKIPRLVDFVSHKLGLQEKLTDDIVAQMNRILAPKGVAVIVDARHMCVEMRGVKKADSLTRTIRFSGVFETDQALRMAFLNSIGDVNGKTI</sequence>
<name>A0A2X0RCE9_LACHE</name>
<comment type="catalytic activity">
    <reaction evidence="2 12">
        <text>GTP + H2O = 7,8-dihydroneopterin 3'-triphosphate + formate + H(+)</text>
        <dbReference type="Rhea" id="RHEA:17473"/>
        <dbReference type="ChEBI" id="CHEBI:15377"/>
        <dbReference type="ChEBI" id="CHEBI:15378"/>
        <dbReference type="ChEBI" id="CHEBI:15740"/>
        <dbReference type="ChEBI" id="CHEBI:37565"/>
        <dbReference type="ChEBI" id="CHEBI:58462"/>
        <dbReference type="EC" id="3.5.4.16"/>
    </reaction>
</comment>
<comment type="pathway">
    <text evidence="3">Cofactor biosynthesis; tetrahydrofolate biosynthesis; 2-amino-4-hydroxy-6-hydroxymethyl-7,8-dihydropteridine diphosphate from 7,8-dihydroneopterin triphosphate: step 4/4.</text>
</comment>
<proteinExistence type="inferred from homology"/>
<dbReference type="GO" id="GO:0006729">
    <property type="term" value="P:tetrahydrobiopterin biosynthetic process"/>
    <property type="evidence" value="ECO:0007669"/>
    <property type="project" value="TreeGrafter"/>
</dbReference>
<dbReference type="GO" id="GO:0006730">
    <property type="term" value="P:one-carbon metabolic process"/>
    <property type="evidence" value="ECO:0007669"/>
    <property type="project" value="UniProtKB-UniRule"/>
</dbReference>
<keyword evidence="12" id="KW-0479">Metal-binding</keyword>
<dbReference type="EC" id="3.5.4.16" evidence="12"/>
<evidence type="ECO:0000256" key="11">
    <source>
        <dbReference type="ARBA" id="ARBA00022909"/>
    </source>
</evidence>
<comment type="catalytic activity">
    <reaction evidence="1">
        <text>6-hydroxymethyl-7,8-dihydropterin + ATP = (7,8-dihydropterin-6-yl)methyl diphosphate + AMP + H(+)</text>
        <dbReference type="Rhea" id="RHEA:11412"/>
        <dbReference type="ChEBI" id="CHEBI:15378"/>
        <dbReference type="ChEBI" id="CHEBI:30616"/>
        <dbReference type="ChEBI" id="CHEBI:44841"/>
        <dbReference type="ChEBI" id="CHEBI:72950"/>
        <dbReference type="ChEBI" id="CHEBI:456215"/>
        <dbReference type="EC" id="2.7.6.3"/>
    </reaction>
</comment>
<evidence type="ECO:0000256" key="7">
    <source>
        <dbReference type="ARBA" id="ARBA00022741"/>
    </source>
</evidence>
<evidence type="ECO:0000256" key="5">
    <source>
        <dbReference type="ARBA" id="ARBA00022563"/>
    </source>
</evidence>
<dbReference type="NCBIfam" id="TIGR00063">
    <property type="entry name" value="folE"/>
    <property type="match status" value="1"/>
</dbReference>
<dbReference type="PROSITE" id="PS00794">
    <property type="entry name" value="HPPK"/>
    <property type="match status" value="1"/>
</dbReference>
<evidence type="ECO:0000256" key="1">
    <source>
        <dbReference type="ARBA" id="ARBA00000198"/>
    </source>
</evidence>
<keyword evidence="12" id="KW-0342">GTP-binding</keyword>
<dbReference type="UniPathway" id="UPA00077">
    <property type="reaction ID" value="UER00155"/>
</dbReference>
<dbReference type="InterPro" id="IPR001474">
    <property type="entry name" value="GTP_CycHdrlase_I"/>
</dbReference>
<keyword evidence="8" id="KW-0418">Kinase</keyword>
<dbReference type="CDD" id="cd00483">
    <property type="entry name" value="HPPK"/>
    <property type="match status" value="1"/>
</dbReference>
<dbReference type="GO" id="GO:0005525">
    <property type="term" value="F:GTP binding"/>
    <property type="evidence" value="ECO:0007669"/>
    <property type="project" value="UniProtKB-KW"/>
</dbReference>
<dbReference type="Proteomes" id="UP000630086">
    <property type="component" value="Unassembled WGS sequence"/>
</dbReference>
<evidence type="ECO:0000256" key="6">
    <source>
        <dbReference type="ARBA" id="ARBA00022679"/>
    </source>
</evidence>
<feature type="domain" description="7,8-dihydro-6-hydroxymethylpterin-pyrophosphokinase" evidence="13">
    <location>
        <begin position="89"/>
        <end position="100"/>
    </location>
</feature>
<keyword evidence="10" id="KW-0067">ATP-binding</keyword>
<feature type="binding site" evidence="12">
    <location>
        <position position="244"/>
    </location>
    <ligand>
        <name>Zn(2+)</name>
        <dbReference type="ChEBI" id="CHEBI:29105"/>
    </ligand>
</feature>
<evidence type="ECO:0000259" key="13">
    <source>
        <dbReference type="PROSITE" id="PS00794"/>
    </source>
</evidence>
<dbReference type="GO" id="GO:0005737">
    <property type="term" value="C:cytoplasm"/>
    <property type="evidence" value="ECO:0007669"/>
    <property type="project" value="TreeGrafter"/>
</dbReference>
<dbReference type="EMBL" id="BLYV01000324">
    <property type="protein sequence ID" value="GFP13553.1"/>
    <property type="molecule type" value="Genomic_DNA"/>
</dbReference>
<keyword evidence="5 12" id="KW-0554">One-carbon metabolism</keyword>
<dbReference type="SUPFAM" id="SSF55620">
    <property type="entry name" value="Tetrahydrobiopterin biosynthesis enzymes-like"/>
    <property type="match status" value="1"/>
</dbReference>
<dbReference type="InterPro" id="IPR020602">
    <property type="entry name" value="GTP_CycHdrlase_I_dom"/>
</dbReference>
<gene>
    <name evidence="12 15" type="primary">folE</name>
    <name evidence="14" type="synonym">folKE</name>
    <name evidence="15" type="ORF">BDKNPLJD_01477</name>
    <name evidence="14" type="ORF">LHEJCM1062_14250</name>
</gene>
<dbReference type="AlphaFoldDB" id="A0A2X0RCE9"/>
<dbReference type="Gene3D" id="3.30.1130.10">
    <property type="match status" value="1"/>
</dbReference>
<evidence type="ECO:0000256" key="10">
    <source>
        <dbReference type="ARBA" id="ARBA00022840"/>
    </source>
</evidence>
<protein>
    <recommendedName>
        <fullName evidence="12">GTP cyclohydrolase 1</fullName>
        <ecNumber evidence="12">3.5.4.16</ecNumber>
    </recommendedName>
    <alternativeName>
        <fullName evidence="12">GTP cyclohydrolase I</fullName>
        <shortName evidence="12">GTP-CH-I</shortName>
    </alternativeName>
</protein>
<dbReference type="GO" id="GO:0046656">
    <property type="term" value="P:folic acid biosynthetic process"/>
    <property type="evidence" value="ECO:0007669"/>
    <property type="project" value="UniProtKB-KW"/>
</dbReference>
<feature type="binding site" evidence="12">
    <location>
        <position position="241"/>
    </location>
    <ligand>
        <name>Zn(2+)</name>
        <dbReference type="ChEBI" id="CHEBI:29105"/>
    </ligand>
</feature>
<evidence type="ECO:0000256" key="4">
    <source>
        <dbReference type="ARBA" id="ARBA00005080"/>
    </source>
</evidence>
<reference evidence="14" key="2">
    <citation type="submission" date="2020-07" db="EMBL/GenBank/DDBJ databases">
        <title>Draft genome sequence of Lactobacillus helveticus strain JCM 1062.</title>
        <authorList>
            <person name="Endo A."/>
            <person name="Maeno S."/>
            <person name="Kido Y."/>
        </authorList>
    </citation>
    <scope>NUCLEOTIDE SEQUENCE</scope>
    <source>
        <strain evidence="14">JCM 1062</strain>
    </source>
</reference>
<keyword evidence="6" id="KW-0808">Transferase</keyword>
<comment type="subunit">
    <text evidence="12">Homopolymer.</text>
</comment>
<dbReference type="PANTHER" id="PTHR11109">
    <property type="entry name" value="GTP CYCLOHYDROLASE I"/>
    <property type="match status" value="1"/>
</dbReference>
<dbReference type="RefSeq" id="WP_101511700.1">
    <property type="nucleotide sequence ID" value="NZ_BLYU01000272.1"/>
</dbReference>
<dbReference type="NCBIfam" id="NF006826">
    <property type="entry name" value="PRK09347.1-3"/>
    <property type="match status" value="1"/>
</dbReference>
<dbReference type="InterPro" id="IPR043134">
    <property type="entry name" value="GTP-CH-I_N"/>
</dbReference>
<evidence type="ECO:0000256" key="2">
    <source>
        <dbReference type="ARBA" id="ARBA00001052"/>
    </source>
</evidence>
<dbReference type="NCBIfam" id="TIGR01498">
    <property type="entry name" value="folK"/>
    <property type="match status" value="1"/>
</dbReference>
<dbReference type="EMBL" id="OGTV01000078">
    <property type="protein sequence ID" value="SPB25389.1"/>
    <property type="molecule type" value="Genomic_DNA"/>
</dbReference>
<dbReference type="Gene3D" id="1.10.286.10">
    <property type="match status" value="1"/>
</dbReference>
<dbReference type="NCBIfam" id="NF006825">
    <property type="entry name" value="PRK09347.1-2"/>
    <property type="match status" value="1"/>
</dbReference>
<keyword evidence="7 12" id="KW-0547">Nucleotide-binding</keyword>
<evidence type="ECO:0000256" key="12">
    <source>
        <dbReference type="HAMAP-Rule" id="MF_00223"/>
    </source>
</evidence>
<comment type="pathway">
    <text evidence="4 12">Cofactor biosynthesis; 7,8-dihydroneopterin triphosphate biosynthesis; 7,8-dihydroneopterin triphosphate from GTP: step 1/1.</text>
</comment>
<evidence type="ECO:0000256" key="3">
    <source>
        <dbReference type="ARBA" id="ARBA00005051"/>
    </source>
</evidence>
<dbReference type="Pfam" id="PF01227">
    <property type="entry name" value="GTP_cyclohydroI"/>
    <property type="match status" value="1"/>
</dbReference>
<dbReference type="GO" id="GO:0003934">
    <property type="term" value="F:GTP cyclohydrolase I activity"/>
    <property type="evidence" value="ECO:0007669"/>
    <property type="project" value="UniProtKB-UniRule"/>
</dbReference>
<dbReference type="SUPFAM" id="SSF55083">
    <property type="entry name" value="6-hydroxymethyl-7,8-dihydropterin pyrophosphokinase, HPPK"/>
    <property type="match status" value="1"/>
</dbReference>
<evidence type="ECO:0000313" key="15">
    <source>
        <dbReference type="EMBL" id="SPB25389.1"/>
    </source>
</evidence>
<evidence type="ECO:0000256" key="8">
    <source>
        <dbReference type="ARBA" id="ARBA00022777"/>
    </source>
</evidence>
<dbReference type="PANTHER" id="PTHR11109:SF7">
    <property type="entry name" value="GTP CYCLOHYDROLASE 1"/>
    <property type="match status" value="1"/>
</dbReference>
<comment type="similarity">
    <text evidence="12">Belongs to the GTP cyclohydrolase I family.</text>
</comment>
<dbReference type="GO" id="GO:0003848">
    <property type="term" value="F:2-amino-4-hydroxy-6-hydroxymethyldihydropteridine diphosphokinase activity"/>
    <property type="evidence" value="ECO:0007669"/>
    <property type="project" value="UniProtKB-EC"/>
</dbReference>
<dbReference type="FunFam" id="3.30.1130.10:FF:000001">
    <property type="entry name" value="GTP cyclohydrolase 1"/>
    <property type="match status" value="1"/>
</dbReference>
<reference evidence="15" key="1">
    <citation type="submission" date="2018-01" db="EMBL/GenBank/DDBJ databases">
        <authorList>
            <person name="Gaut B.S."/>
            <person name="Morton B.R."/>
            <person name="Clegg M.T."/>
            <person name="Duvall M.R."/>
        </authorList>
    </citation>
    <scope>NUCLEOTIDE SEQUENCE</scope>
    <source>
        <strain evidence="15">Lactobacillus helveticus</strain>
    </source>
</reference>
<dbReference type="InterPro" id="IPR000550">
    <property type="entry name" value="Hppk"/>
</dbReference>
<feature type="binding site" evidence="12">
    <location>
        <position position="313"/>
    </location>
    <ligand>
        <name>Zn(2+)</name>
        <dbReference type="ChEBI" id="CHEBI:29105"/>
    </ligand>
</feature>
<keyword evidence="12" id="KW-0862">Zinc</keyword>
<evidence type="ECO:0000256" key="9">
    <source>
        <dbReference type="ARBA" id="ARBA00022801"/>
    </source>
</evidence>
<dbReference type="GO" id="GO:0005524">
    <property type="term" value="F:ATP binding"/>
    <property type="evidence" value="ECO:0007669"/>
    <property type="project" value="UniProtKB-KW"/>
</dbReference>
<dbReference type="Gene3D" id="3.30.70.560">
    <property type="entry name" value="7,8-Dihydro-6-hydroxymethylpterin-pyrophosphokinase HPPK"/>
    <property type="match status" value="1"/>
</dbReference>
<dbReference type="HAMAP" id="MF_00223">
    <property type="entry name" value="FolE"/>
    <property type="match status" value="1"/>
</dbReference>
<keyword evidence="11" id="KW-0289">Folate biosynthesis</keyword>
<dbReference type="Pfam" id="PF01288">
    <property type="entry name" value="HPPK"/>
    <property type="match status" value="1"/>
</dbReference>
<dbReference type="GO" id="GO:0008270">
    <property type="term" value="F:zinc ion binding"/>
    <property type="evidence" value="ECO:0007669"/>
    <property type="project" value="UniProtKB-UniRule"/>
</dbReference>
<dbReference type="GO" id="GO:0046654">
    <property type="term" value="P:tetrahydrofolate biosynthetic process"/>
    <property type="evidence" value="ECO:0007669"/>
    <property type="project" value="UniProtKB-UniRule"/>
</dbReference>
<dbReference type="InterPro" id="IPR035907">
    <property type="entry name" value="Hppk_sf"/>
</dbReference>
<dbReference type="GO" id="GO:0016301">
    <property type="term" value="F:kinase activity"/>
    <property type="evidence" value="ECO:0007669"/>
    <property type="project" value="UniProtKB-KW"/>
</dbReference>
<dbReference type="UniPathway" id="UPA00848">
    <property type="reaction ID" value="UER00151"/>
</dbReference>
<organism evidence="15">
    <name type="scientific">Lactobacillus helveticus</name>
    <name type="common">Lactobacillus suntoryeus</name>
    <dbReference type="NCBI Taxonomy" id="1587"/>
    <lineage>
        <taxon>Bacteria</taxon>
        <taxon>Bacillati</taxon>
        <taxon>Bacillota</taxon>
        <taxon>Bacilli</taxon>
        <taxon>Lactobacillales</taxon>
        <taxon>Lactobacillaceae</taxon>
        <taxon>Lactobacillus</taxon>
    </lineage>
</organism>
<keyword evidence="9 12" id="KW-0378">Hydrolase</keyword>
<evidence type="ECO:0000313" key="14">
    <source>
        <dbReference type="EMBL" id="GFP13553.1"/>
    </source>
</evidence>
<dbReference type="InterPro" id="IPR043133">
    <property type="entry name" value="GTP-CH-I_C/QueF"/>
</dbReference>